<dbReference type="EMBL" id="CAJNJA010035262">
    <property type="protein sequence ID" value="CAE7704681.1"/>
    <property type="molecule type" value="Genomic_DNA"/>
</dbReference>
<gene>
    <name evidence="2" type="ORF">SNEC2469_LOCUS20307</name>
</gene>
<dbReference type="Proteomes" id="UP000601435">
    <property type="component" value="Unassembled WGS sequence"/>
</dbReference>
<accession>A0A812X2U2</accession>
<name>A0A812X2U2_9DINO</name>
<feature type="non-terminal residue" evidence="2">
    <location>
        <position position="1"/>
    </location>
</feature>
<feature type="non-terminal residue" evidence="2">
    <location>
        <position position="311"/>
    </location>
</feature>
<comment type="caution">
    <text evidence="2">The sequence shown here is derived from an EMBL/GenBank/DDBJ whole genome shotgun (WGS) entry which is preliminary data.</text>
</comment>
<feature type="region of interest" description="Disordered" evidence="1">
    <location>
        <begin position="209"/>
        <end position="276"/>
    </location>
</feature>
<protein>
    <submittedName>
        <fullName evidence="2">Uncharacterized protein</fullName>
    </submittedName>
</protein>
<feature type="compositionally biased region" description="Basic and acidic residues" evidence="1">
    <location>
        <begin position="217"/>
        <end position="240"/>
    </location>
</feature>
<dbReference type="AlphaFoldDB" id="A0A812X2U2"/>
<keyword evidence="3" id="KW-1185">Reference proteome</keyword>
<organism evidence="2 3">
    <name type="scientific">Symbiodinium necroappetens</name>
    <dbReference type="NCBI Taxonomy" id="1628268"/>
    <lineage>
        <taxon>Eukaryota</taxon>
        <taxon>Sar</taxon>
        <taxon>Alveolata</taxon>
        <taxon>Dinophyceae</taxon>
        <taxon>Suessiales</taxon>
        <taxon>Symbiodiniaceae</taxon>
        <taxon>Symbiodinium</taxon>
    </lineage>
</organism>
<evidence type="ECO:0000256" key="1">
    <source>
        <dbReference type="SAM" id="MobiDB-lite"/>
    </source>
</evidence>
<feature type="compositionally biased region" description="Basic and acidic residues" evidence="1">
    <location>
        <begin position="249"/>
        <end position="271"/>
    </location>
</feature>
<proteinExistence type="predicted"/>
<evidence type="ECO:0000313" key="2">
    <source>
        <dbReference type="EMBL" id="CAE7704681.1"/>
    </source>
</evidence>
<evidence type="ECO:0000313" key="3">
    <source>
        <dbReference type="Proteomes" id="UP000601435"/>
    </source>
</evidence>
<dbReference type="OrthoDB" id="10665974at2759"/>
<reference evidence="2" key="1">
    <citation type="submission" date="2021-02" db="EMBL/GenBank/DDBJ databases">
        <authorList>
            <person name="Dougan E. K."/>
            <person name="Rhodes N."/>
            <person name="Thang M."/>
            <person name="Chan C."/>
        </authorList>
    </citation>
    <scope>NUCLEOTIDE SEQUENCE</scope>
</reference>
<sequence length="311" mass="36084">AVQELRAVQGREAELTKDLESGRRELKKAREAHQIEVDLLAAELQQFQDEQWQLEGKLRNSEAQEPILRARAEEAQAQVLEESRIGRRSLQRQLRTFEARERETELAAEQLRQEQQHLVAQLADVEAKLVVTKEQLQKAREDKLSDRQRLERQLDKFRNELGEQRQLREAVEKEKTYVELGGNRQHQEHTAQIRVLRSESKQLTARLDCLESSSESQQRDHAASEAEAARHREALEERAQAAETWGQELARRLQEAEDRHRQLSDEKEAHRRQSHGHITEAHSFMSRLLQALGHKADELVAFVSGHCHASE</sequence>